<gene>
    <name evidence="2" type="ORF">Afil01_05960</name>
</gene>
<sequence length="145" mass="15351">MPIAPRVSLATLGVADLTRSTAFYQALGWPLSEASVPGEVSFFRTDGGILALFGVYALAKDAGVQNPTGPHPFRGMTLAANLDTPSDVDDAFAVVREAGGTVVKEPERTDWGGYSGYFADPDGHLWELAHNPGWPIGADGRPRLP</sequence>
<dbReference type="RefSeq" id="WP_285661014.1">
    <property type="nucleotide sequence ID" value="NZ_BSTX01000001.1"/>
</dbReference>
<dbReference type="PANTHER" id="PTHR36503">
    <property type="entry name" value="BLR2520 PROTEIN"/>
    <property type="match status" value="1"/>
</dbReference>
<dbReference type="PROSITE" id="PS51819">
    <property type="entry name" value="VOC"/>
    <property type="match status" value="1"/>
</dbReference>
<reference evidence="2" key="1">
    <citation type="submission" date="2023-03" db="EMBL/GenBank/DDBJ databases">
        <title>Actinorhabdospora filicis NBRC 111898.</title>
        <authorList>
            <person name="Ichikawa N."/>
            <person name="Sato H."/>
            <person name="Tonouchi N."/>
        </authorList>
    </citation>
    <scope>NUCLEOTIDE SEQUENCE</scope>
    <source>
        <strain evidence="2">NBRC 111898</strain>
    </source>
</reference>
<evidence type="ECO:0000259" key="1">
    <source>
        <dbReference type="PROSITE" id="PS51819"/>
    </source>
</evidence>
<dbReference type="SUPFAM" id="SSF54593">
    <property type="entry name" value="Glyoxalase/Bleomycin resistance protein/Dihydroxybiphenyl dioxygenase"/>
    <property type="match status" value="1"/>
</dbReference>
<feature type="domain" description="VOC" evidence="1">
    <location>
        <begin position="6"/>
        <end position="131"/>
    </location>
</feature>
<accession>A0A9W6SHX2</accession>
<organism evidence="2 3">
    <name type="scientific">Actinorhabdospora filicis</name>
    <dbReference type="NCBI Taxonomy" id="1785913"/>
    <lineage>
        <taxon>Bacteria</taxon>
        <taxon>Bacillati</taxon>
        <taxon>Actinomycetota</taxon>
        <taxon>Actinomycetes</taxon>
        <taxon>Micromonosporales</taxon>
        <taxon>Micromonosporaceae</taxon>
        <taxon>Actinorhabdospora</taxon>
    </lineage>
</organism>
<name>A0A9W6SHX2_9ACTN</name>
<comment type="caution">
    <text evidence="2">The sequence shown here is derived from an EMBL/GenBank/DDBJ whole genome shotgun (WGS) entry which is preliminary data.</text>
</comment>
<dbReference type="EMBL" id="BSTX01000001">
    <property type="protein sequence ID" value="GLZ75789.1"/>
    <property type="molecule type" value="Genomic_DNA"/>
</dbReference>
<dbReference type="Pfam" id="PF00903">
    <property type="entry name" value="Glyoxalase"/>
    <property type="match status" value="1"/>
</dbReference>
<dbReference type="Gene3D" id="3.10.180.10">
    <property type="entry name" value="2,3-Dihydroxybiphenyl 1,2-Dioxygenase, domain 1"/>
    <property type="match status" value="1"/>
</dbReference>
<keyword evidence="3" id="KW-1185">Reference proteome</keyword>
<evidence type="ECO:0000313" key="3">
    <source>
        <dbReference type="Proteomes" id="UP001165079"/>
    </source>
</evidence>
<evidence type="ECO:0000313" key="2">
    <source>
        <dbReference type="EMBL" id="GLZ75789.1"/>
    </source>
</evidence>
<dbReference type="PANTHER" id="PTHR36503:SF1">
    <property type="entry name" value="BLR2520 PROTEIN"/>
    <property type="match status" value="1"/>
</dbReference>
<dbReference type="AlphaFoldDB" id="A0A9W6SHX2"/>
<protein>
    <submittedName>
        <fullName evidence="2">Glyoxalase</fullName>
    </submittedName>
</protein>
<dbReference type="InterPro" id="IPR029068">
    <property type="entry name" value="Glyas_Bleomycin-R_OHBP_Dase"/>
</dbReference>
<dbReference type="InterPro" id="IPR037523">
    <property type="entry name" value="VOC_core"/>
</dbReference>
<dbReference type="Proteomes" id="UP001165079">
    <property type="component" value="Unassembled WGS sequence"/>
</dbReference>
<proteinExistence type="predicted"/>
<dbReference type="InterPro" id="IPR004360">
    <property type="entry name" value="Glyas_Fos-R_dOase_dom"/>
</dbReference>